<evidence type="ECO:0000313" key="3">
    <source>
        <dbReference type="EMBL" id="GMA19693.1"/>
    </source>
</evidence>
<feature type="transmembrane region" description="Helical" evidence="2">
    <location>
        <begin position="294"/>
        <end position="315"/>
    </location>
</feature>
<dbReference type="EMBL" id="BSUJ01000001">
    <property type="protein sequence ID" value="GMA19693.1"/>
    <property type="molecule type" value="Genomic_DNA"/>
</dbReference>
<proteinExistence type="predicted"/>
<sequence>MRRFLGGLAVFLGVALLVLGLTAGSLYDGLARVKLDQHSTVISEGTGMEALRAYRGTDGASHYDRLTDATIRNTREIRGIPGQVPDDKRAKNAFWQIGVKSEAVGVGDLTMSIDGVSLDRVTGMSTNCCGDYRSAGTLDDPGKTESQQHEGLFFKFPFDAQKTSYPFWDGDLGKAVDATYQRTQTVQGVSTYVYEQRIPQAEIGQRTLPADLFGTTGADVSARVLYANVRTFWVEPNTGVIIKGQEQVDRSLESDAGSVTLAKGTIGYTEASQKAIADEYGSAGSMLGFIKNTLPWLGLGLGALLTLAGLAILLTGRARRHQTERATTRESRSVATDPDHVVRR</sequence>
<keyword evidence="2" id="KW-1133">Transmembrane helix</keyword>
<keyword evidence="4" id="KW-1185">Reference proteome</keyword>
<feature type="region of interest" description="Disordered" evidence="1">
    <location>
        <begin position="321"/>
        <end position="344"/>
    </location>
</feature>
<dbReference type="RefSeq" id="WP_284284459.1">
    <property type="nucleotide sequence ID" value="NZ_BSUJ01000001.1"/>
</dbReference>
<name>A0ABQ6HMK0_9MICO</name>
<evidence type="ECO:0000256" key="2">
    <source>
        <dbReference type="SAM" id="Phobius"/>
    </source>
</evidence>
<dbReference type="Pfam" id="PF11271">
    <property type="entry name" value="PorA"/>
    <property type="match status" value="1"/>
</dbReference>
<gene>
    <name evidence="3" type="ORF">GCM10025862_17140</name>
</gene>
<organism evidence="3 4">
    <name type="scientific">Arsenicicoccus piscis</name>
    <dbReference type="NCBI Taxonomy" id="673954"/>
    <lineage>
        <taxon>Bacteria</taxon>
        <taxon>Bacillati</taxon>
        <taxon>Actinomycetota</taxon>
        <taxon>Actinomycetes</taxon>
        <taxon>Micrococcales</taxon>
        <taxon>Intrasporangiaceae</taxon>
        <taxon>Arsenicicoccus</taxon>
    </lineage>
</organism>
<accession>A0ABQ6HMK0</accession>
<evidence type="ECO:0000313" key="4">
    <source>
        <dbReference type="Proteomes" id="UP001157109"/>
    </source>
</evidence>
<protein>
    <recommendedName>
        <fullName evidence="5">DUF3068 domain-containing protein</fullName>
    </recommendedName>
</protein>
<keyword evidence="2" id="KW-0472">Membrane</keyword>
<comment type="caution">
    <text evidence="3">The sequence shown here is derived from an EMBL/GenBank/DDBJ whole genome shotgun (WGS) entry which is preliminary data.</text>
</comment>
<dbReference type="InterPro" id="IPR021424">
    <property type="entry name" value="PorA"/>
</dbReference>
<keyword evidence="2" id="KW-0812">Transmembrane</keyword>
<evidence type="ECO:0008006" key="5">
    <source>
        <dbReference type="Google" id="ProtNLM"/>
    </source>
</evidence>
<reference evidence="4" key="1">
    <citation type="journal article" date="2019" name="Int. J. Syst. Evol. Microbiol.">
        <title>The Global Catalogue of Microorganisms (GCM) 10K type strain sequencing project: providing services to taxonomists for standard genome sequencing and annotation.</title>
        <authorList>
            <consortium name="The Broad Institute Genomics Platform"/>
            <consortium name="The Broad Institute Genome Sequencing Center for Infectious Disease"/>
            <person name="Wu L."/>
            <person name="Ma J."/>
        </authorList>
    </citation>
    <scope>NUCLEOTIDE SEQUENCE [LARGE SCALE GENOMIC DNA]</scope>
    <source>
        <strain evidence="4">NBRC 105830</strain>
    </source>
</reference>
<evidence type="ECO:0000256" key="1">
    <source>
        <dbReference type="SAM" id="MobiDB-lite"/>
    </source>
</evidence>
<dbReference type="Proteomes" id="UP001157109">
    <property type="component" value="Unassembled WGS sequence"/>
</dbReference>